<dbReference type="AlphaFoldDB" id="A0A417YIU5"/>
<proteinExistence type="predicted"/>
<gene>
    <name evidence="1" type="ORF">D1B32_07750</name>
</gene>
<sequence length="65" mass="7716">MLPINLRRIRDEKMNQLRKGQNAYAESEELVRLMKRAIEKEKMPVQCDETDSGYWFIPLTTSKTN</sequence>
<accession>A0A417YIU5</accession>
<protein>
    <submittedName>
        <fullName evidence="1">Uncharacterized protein</fullName>
    </submittedName>
</protein>
<dbReference type="Proteomes" id="UP000285456">
    <property type="component" value="Unassembled WGS sequence"/>
</dbReference>
<comment type="caution">
    <text evidence="1">The sequence shown here is derived from an EMBL/GenBank/DDBJ whole genome shotgun (WGS) entry which is preliminary data.</text>
</comment>
<dbReference type="EMBL" id="QWEH01000004">
    <property type="protein sequence ID" value="RHW32933.1"/>
    <property type="molecule type" value="Genomic_DNA"/>
</dbReference>
<reference evidence="1 2" key="1">
    <citation type="journal article" date="2007" name="Int. J. Syst. Evol. Microbiol.">
        <title>Oceanobacillus profundus sp. nov., isolated from a deep-sea sediment core.</title>
        <authorList>
            <person name="Kim Y.G."/>
            <person name="Choi D.H."/>
            <person name="Hyun S."/>
            <person name="Cho B.C."/>
        </authorList>
    </citation>
    <scope>NUCLEOTIDE SEQUENCE [LARGE SCALE GENOMIC DNA]</scope>
    <source>
        <strain evidence="1 2">DSM 18246</strain>
    </source>
</reference>
<dbReference type="OrthoDB" id="2679903at2"/>
<evidence type="ECO:0000313" key="1">
    <source>
        <dbReference type="EMBL" id="RHW32933.1"/>
    </source>
</evidence>
<dbReference type="RefSeq" id="WP_095307329.1">
    <property type="nucleotide sequence ID" value="NZ_JAMAWL010000005.1"/>
</dbReference>
<name>A0A417YIU5_9BACI</name>
<dbReference type="InterPro" id="IPR058867">
    <property type="entry name" value="YtzJ"/>
</dbReference>
<dbReference type="Pfam" id="PF26326">
    <property type="entry name" value="YtzJ"/>
    <property type="match status" value="1"/>
</dbReference>
<organism evidence="1 2">
    <name type="scientific">Oceanobacillus profundus</name>
    <dbReference type="NCBI Taxonomy" id="372463"/>
    <lineage>
        <taxon>Bacteria</taxon>
        <taxon>Bacillati</taxon>
        <taxon>Bacillota</taxon>
        <taxon>Bacilli</taxon>
        <taxon>Bacillales</taxon>
        <taxon>Bacillaceae</taxon>
        <taxon>Oceanobacillus</taxon>
    </lineage>
</organism>
<evidence type="ECO:0000313" key="2">
    <source>
        <dbReference type="Proteomes" id="UP000285456"/>
    </source>
</evidence>
<keyword evidence="2" id="KW-1185">Reference proteome</keyword>